<keyword evidence="2" id="KW-1134">Transmembrane beta strand</keyword>
<reference evidence="3 4" key="1">
    <citation type="submission" date="2015-11" db="EMBL/GenBank/DDBJ databases">
        <authorList>
            <person name="Sahl J."/>
            <person name="Wagner D."/>
            <person name="Keim P."/>
        </authorList>
    </citation>
    <scope>NUCLEOTIDE SEQUENCE [LARGE SCALE GENOMIC DNA]</scope>
    <source>
        <strain evidence="3 4">BDU18</strain>
    </source>
</reference>
<evidence type="ECO:0000313" key="4">
    <source>
        <dbReference type="Proteomes" id="UP000070255"/>
    </source>
</evidence>
<name>A0ABR5T2R2_9BURK</name>
<dbReference type="EMBL" id="LNJQ01000004">
    <property type="protein sequence ID" value="KWZ37526.1"/>
    <property type="molecule type" value="Genomic_DNA"/>
</dbReference>
<protein>
    <submittedName>
        <fullName evidence="3">RND transporter</fullName>
    </submittedName>
</protein>
<proteinExistence type="inferred from homology"/>
<keyword evidence="2" id="KW-0732">Signal</keyword>
<sequence>MCTSRRIDRARRRRRLRFAAIALGGAALVAGCAVGPDFVRPGPPRVDAYVPDAAARTSFTAGGATQTLAPDAPLPDAWWRLFGSREIDAAVDDAFAGSPTLDGAQATLRRSEHELMAGAGVFYPQIDAQAGASRQRNVPLRTGTNLPASIFNLFTLSTTISYALDIWGGERRNVEGLAAQADAQRHALAAARLTLAANVVNTMIARAAYADEVAVTRELIALTDEQIRLTRAQVSAGTSAYSAVLALESARASLDASLPALEQKIGQADDLLATLAGRFPAERTPPTLSLADIALPARLPQTVPSGLVRRRPDILQAEAALHAASANVGVATAALFPSVTLSASGGFNATQLPSLFAASGKAWSVGASITAPLFHGGALWYQRKAAIDAFDESNAAYRQVVLSAFAQVADTLRALDHDAAGLDAQLRAMDAAREALRLVTIEYETGAAGYLQVLAADQQYRQARLAWVQASAQRLQDTVALYAALGGGWDDSRTP</sequence>
<keyword evidence="2" id="KW-0812">Transmembrane</keyword>
<dbReference type="Proteomes" id="UP000070255">
    <property type="component" value="Unassembled WGS sequence"/>
</dbReference>
<dbReference type="PANTHER" id="PTHR30203">
    <property type="entry name" value="OUTER MEMBRANE CATION EFFLUX PROTEIN"/>
    <property type="match status" value="1"/>
</dbReference>
<keyword evidence="2" id="KW-0449">Lipoprotein</keyword>
<evidence type="ECO:0000313" key="3">
    <source>
        <dbReference type="EMBL" id="KWZ37526.1"/>
    </source>
</evidence>
<keyword evidence="2" id="KW-0564">Palmitate</keyword>
<dbReference type="InterPro" id="IPR010131">
    <property type="entry name" value="MdtP/NodT-like"/>
</dbReference>
<evidence type="ECO:0000256" key="2">
    <source>
        <dbReference type="RuleBase" id="RU362097"/>
    </source>
</evidence>
<feature type="signal peptide" evidence="2">
    <location>
        <begin position="1"/>
        <end position="35"/>
    </location>
</feature>
<dbReference type="PROSITE" id="PS51257">
    <property type="entry name" value="PROKAR_LIPOPROTEIN"/>
    <property type="match status" value="1"/>
</dbReference>
<dbReference type="InterPro" id="IPR003423">
    <property type="entry name" value="OMP_efflux"/>
</dbReference>
<dbReference type="Pfam" id="PF02321">
    <property type="entry name" value="OEP"/>
    <property type="match status" value="2"/>
</dbReference>
<evidence type="ECO:0000256" key="1">
    <source>
        <dbReference type="ARBA" id="ARBA00007613"/>
    </source>
</evidence>
<keyword evidence="4" id="KW-1185">Reference proteome</keyword>
<dbReference type="Gene3D" id="2.20.200.10">
    <property type="entry name" value="Outer membrane efflux proteins (OEP)"/>
    <property type="match status" value="1"/>
</dbReference>
<dbReference type="NCBIfam" id="TIGR01845">
    <property type="entry name" value="outer_NodT"/>
    <property type="match status" value="1"/>
</dbReference>
<accession>A0ABR5T2R2</accession>
<organism evidence="3 4">
    <name type="scientific">Burkholderia savannae</name>
    <dbReference type="NCBI Taxonomy" id="1637837"/>
    <lineage>
        <taxon>Bacteria</taxon>
        <taxon>Pseudomonadati</taxon>
        <taxon>Pseudomonadota</taxon>
        <taxon>Betaproteobacteria</taxon>
        <taxon>Burkholderiales</taxon>
        <taxon>Burkholderiaceae</taxon>
        <taxon>Burkholderia</taxon>
        <taxon>pseudomallei group</taxon>
    </lineage>
</organism>
<comment type="subcellular location">
    <subcellularLocation>
        <location evidence="2">Cell membrane</location>
        <topology evidence="2">Lipid-anchor</topology>
    </subcellularLocation>
</comment>
<dbReference type="PANTHER" id="PTHR30203:SF33">
    <property type="entry name" value="BLR4455 PROTEIN"/>
    <property type="match status" value="1"/>
</dbReference>
<comment type="similarity">
    <text evidence="1 2">Belongs to the outer membrane factor (OMF) (TC 1.B.17) family.</text>
</comment>
<gene>
    <name evidence="3" type="ORF">WS72_21380</name>
</gene>
<dbReference type="Gene3D" id="1.20.1600.10">
    <property type="entry name" value="Outer membrane efflux proteins (OEP)"/>
    <property type="match status" value="1"/>
</dbReference>
<dbReference type="RefSeq" id="WP_060822615.1">
    <property type="nucleotide sequence ID" value="NZ_LNJQ01000004.1"/>
</dbReference>
<dbReference type="SUPFAM" id="SSF56954">
    <property type="entry name" value="Outer membrane efflux proteins (OEP)"/>
    <property type="match status" value="1"/>
</dbReference>
<feature type="chain" id="PRO_5044966518" evidence="2">
    <location>
        <begin position="36"/>
        <end position="495"/>
    </location>
</feature>
<keyword evidence="2" id="KW-0472">Membrane</keyword>
<comment type="caution">
    <text evidence="3">The sequence shown here is derived from an EMBL/GenBank/DDBJ whole genome shotgun (WGS) entry which is preliminary data.</text>
</comment>